<dbReference type="PANTHER" id="PTHR42749:SF1">
    <property type="entry name" value="CELL SHAPE-DETERMINING PROTEIN MREB"/>
    <property type="match status" value="1"/>
</dbReference>
<sequence>MDVGDGVTDCAIVRAGEILESHATRVACGSLRERVQGCFHQSWGLCLTAAEVERMIATVGAGKLLRTDTHILVKTASRDVGSPVALTVRPATLQSMIEPLVSEIIDTATNLLQKVPPALGCEIIESGILLTGGGALLPGLRERLTEAASIKVTTPAKPLEVVIGGLRGMLMHA</sequence>
<evidence type="ECO:0000313" key="5">
    <source>
        <dbReference type="EMBL" id="BCR04889.1"/>
    </source>
</evidence>
<protein>
    <recommendedName>
        <fullName evidence="7">Rod shape-determining protein MreB</fullName>
    </recommendedName>
</protein>
<keyword evidence="3" id="KW-0547">Nucleotide-binding</keyword>
<evidence type="ECO:0000256" key="3">
    <source>
        <dbReference type="ARBA" id="ARBA00022741"/>
    </source>
</evidence>
<dbReference type="Gene3D" id="3.30.420.40">
    <property type="match status" value="1"/>
</dbReference>
<keyword evidence="4" id="KW-0067">ATP-binding</keyword>
<dbReference type="EMBL" id="AP024355">
    <property type="protein sequence ID" value="BCR04889.1"/>
    <property type="molecule type" value="Genomic_DNA"/>
</dbReference>
<name>A0ABN6DY85_9BACT</name>
<dbReference type="InterPro" id="IPR056546">
    <property type="entry name" value="MreB_MamK-like"/>
</dbReference>
<dbReference type="Proteomes" id="UP001319827">
    <property type="component" value="Chromosome"/>
</dbReference>
<organism evidence="5 6">
    <name type="scientific">Desulfuromonas versatilis</name>
    <dbReference type="NCBI Taxonomy" id="2802975"/>
    <lineage>
        <taxon>Bacteria</taxon>
        <taxon>Pseudomonadati</taxon>
        <taxon>Thermodesulfobacteriota</taxon>
        <taxon>Desulfuromonadia</taxon>
        <taxon>Desulfuromonadales</taxon>
        <taxon>Desulfuromonadaceae</taxon>
        <taxon>Desulfuromonas</taxon>
    </lineage>
</organism>
<dbReference type="InterPro" id="IPR043129">
    <property type="entry name" value="ATPase_NBD"/>
</dbReference>
<evidence type="ECO:0000256" key="2">
    <source>
        <dbReference type="ARBA" id="ARBA00022490"/>
    </source>
</evidence>
<evidence type="ECO:0008006" key="7">
    <source>
        <dbReference type="Google" id="ProtNLM"/>
    </source>
</evidence>
<keyword evidence="6" id="KW-1185">Reference proteome</keyword>
<dbReference type="PANTHER" id="PTHR42749">
    <property type="entry name" value="CELL SHAPE-DETERMINING PROTEIN MREB"/>
    <property type="match status" value="1"/>
</dbReference>
<accession>A0ABN6DY85</accession>
<reference evidence="5 6" key="2">
    <citation type="journal article" date="2021" name="Int. J. Syst. Evol. Microbiol.">
        <title>Isolation and Polyphasic Characterization of Desulfuromonas versatilis sp. Nov., an Electrogenic Bacteria Capable of Versatile Metabolism Isolated from a Graphene Oxide-Reducing Enrichment Culture.</title>
        <authorList>
            <person name="Xie L."/>
            <person name="Yoshida N."/>
            <person name="Ishii S."/>
            <person name="Meng L."/>
        </authorList>
    </citation>
    <scope>NUCLEOTIDE SEQUENCE [LARGE SCALE GENOMIC DNA]</scope>
    <source>
        <strain evidence="5 6">NIT-T3</strain>
    </source>
</reference>
<dbReference type="Pfam" id="PF06723">
    <property type="entry name" value="MreB_Mbl"/>
    <property type="match status" value="1"/>
</dbReference>
<dbReference type="SUPFAM" id="SSF53067">
    <property type="entry name" value="Actin-like ATPase domain"/>
    <property type="match status" value="1"/>
</dbReference>
<comment type="subcellular location">
    <subcellularLocation>
        <location evidence="1">Cytoplasm</location>
    </subcellularLocation>
</comment>
<evidence type="ECO:0000256" key="1">
    <source>
        <dbReference type="ARBA" id="ARBA00004496"/>
    </source>
</evidence>
<gene>
    <name evidence="5" type="ORF">DESUT3_19580</name>
</gene>
<keyword evidence="2" id="KW-0963">Cytoplasm</keyword>
<proteinExistence type="predicted"/>
<evidence type="ECO:0000256" key="4">
    <source>
        <dbReference type="ARBA" id="ARBA00022840"/>
    </source>
</evidence>
<reference evidence="5 6" key="1">
    <citation type="journal article" date="2016" name="C (Basel)">
        <title>Selective Growth of and Electricity Production by Marine Exoelectrogenic Bacteria in Self-Aggregated Hydrogel of Microbially Reduced Graphene Oxide.</title>
        <authorList>
            <person name="Yoshida N."/>
            <person name="Goto Y."/>
            <person name="Miyata Y."/>
        </authorList>
    </citation>
    <scope>NUCLEOTIDE SEQUENCE [LARGE SCALE GENOMIC DNA]</scope>
    <source>
        <strain evidence="5 6">NIT-T3</strain>
    </source>
</reference>
<evidence type="ECO:0000313" key="6">
    <source>
        <dbReference type="Proteomes" id="UP001319827"/>
    </source>
</evidence>